<protein>
    <recommendedName>
        <fullName evidence="7">Carrier domain-containing protein</fullName>
    </recommendedName>
</protein>
<dbReference type="PANTHER" id="PTHR43439:SF2">
    <property type="entry name" value="ENZYME, PUTATIVE (JCVI)-RELATED"/>
    <property type="match status" value="1"/>
</dbReference>
<evidence type="ECO:0000259" key="4">
    <source>
        <dbReference type="Pfam" id="PF07993"/>
    </source>
</evidence>
<dbReference type="eggNOG" id="KOG1178">
    <property type="taxonomic scope" value="Eukaryota"/>
</dbReference>
<dbReference type="PROSITE" id="PS00455">
    <property type="entry name" value="AMP_BINDING"/>
    <property type="match status" value="1"/>
</dbReference>
<dbReference type="AlphaFoldDB" id="W3X329"/>
<keyword evidence="6" id="KW-1185">Reference proteome</keyword>
<dbReference type="InterPro" id="IPR020845">
    <property type="entry name" value="AMP-binding_CS"/>
</dbReference>
<dbReference type="InterPro" id="IPR051414">
    <property type="entry name" value="Adenylate-forming_Reductase"/>
</dbReference>
<keyword evidence="1" id="KW-0596">Phosphopantetheine</keyword>
<dbReference type="OMA" id="REDWIYF"/>
<sequence length="1050" mass="117160">MTATHSFGRRLIPQIVDDRSKSSPERIVYSFPLDPQLTSWHHVTARVLANAVDTLAWKLAADLGRSSTFETVSYIGPHDIRYVMVVLACIKAGYQALLLSPRNSLDGNMALLEDTDCKIWMNASSTFSAVSEILKKREMVVVNVPGLFELLEADPVPHFPYEKVWKDASKDPFCILHTSGTTGLPKPIRWNNGLLSTVDAVRLLPSVEGDNDMKPWTSLWSPGDRLYSAFPFYHGAGMVFNLLMNNFYETHGIIGPSSIIPNVDFIASLAEQGLVDIWNIVPSLVDEIGESFDVIDKFANSKLICASGGPVRYAPASKVNSVVRVLNLTGTTEGLFIGNLVPDREDWIYFCWHPWSGFEFREIEPGLYEHHVVKNEHANLFQGLFHTFSDVHEMSLKDLYAKHPTKPNHWIYRGRADELIVLSNAQKFAPSAVETLVSSHPNVAGCLVIGSGKFQAGLLIEPKNSQVRNLSERNEMVDAIYGLVQQANELSPSYGTIGKDYIMFTRPDKPFLRTDKRTIKRRATLQMYAGDIDSLYKEQELVQSAIEIIQSADFSSLGDIQSSLLELVGSLGSGYGDLSPQDDLFRAGVDSLFVLRLTKSLRLMLSSKGIEPTAISSRTIYTEPTIERLSLFLAHILRMGQPIGSSAGSPIQKRDMQRQMARLREFYSPRGESITVLLTGSTGSLGSYILARLMSLDHVATIYCLNRAEVGLRLQTDVNICRGLGTDFPKEKVKFLHADLSKPYFGLRFEDYSELLHEVSHVIHNQWPVNFNWDLESFEPHIRGTRRLIDLCKSTRKSSSLFFISTIGVATQVRGAPTIPEAPIHSDEIDSNGYICAKTVCEMIIQDAVARTGINASICRVGQIAGPVRTGEGQWNRNEWLPTIISTSHNLGILPSSLGDFNRIDWIPVDILADVIIELAGLEQNMATGQFSSQTSSHTKDVRFYHAINPNTTTWSELVPVVAERLGESLKILSWNEWVDALRRVHDENMTIGPEELPGLKLLDFFESLKSGSQSVPLETGLSVARSKTLSSLVHVSPEWMDLWLQQWGY</sequence>
<dbReference type="KEGG" id="pfy:PFICI_08077"/>
<dbReference type="Pfam" id="PF23562">
    <property type="entry name" value="AMP-binding_C_3"/>
    <property type="match status" value="1"/>
</dbReference>
<evidence type="ECO:0000259" key="3">
    <source>
        <dbReference type="Pfam" id="PF00501"/>
    </source>
</evidence>
<proteinExistence type="predicted"/>
<dbReference type="EMBL" id="KI912113">
    <property type="protein sequence ID" value="ETS80548.1"/>
    <property type="molecule type" value="Genomic_DNA"/>
</dbReference>
<evidence type="ECO:0000256" key="2">
    <source>
        <dbReference type="ARBA" id="ARBA00022553"/>
    </source>
</evidence>
<organism evidence="5 6">
    <name type="scientific">Pestalotiopsis fici (strain W106-1 / CGMCC3.15140)</name>
    <dbReference type="NCBI Taxonomy" id="1229662"/>
    <lineage>
        <taxon>Eukaryota</taxon>
        <taxon>Fungi</taxon>
        <taxon>Dikarya</taxon>
        <taxon>Ascomycota</taxon>
        <taxon>Pezizomycotina</taxon>
        <taxon>Sordariomycetes</taxon>
        <taxon>Xylariomycetidae</taxon>
        <taxon>Amphisphaeriales</taxon>
        <taxon>Sporocadaceae</taxon>
        <taxon>Pestalotiopsis</taxon>
    </lineage>
</organism>
<dbReference type="PANTHER" id="PTHR43439">
    <property type="entry name" value="PHENYLACETATE-COENZYME A LIGASE"/>
    <property type="match status" value="1"/>
</dbReference>
<name>W3X329_PESFW</name>
<dbReference type="InterPro" id="IPR042099">
    <property type="entry name" value="ANL_N_sf"/>
</dbReference>
<dbReference type="HOGENOM" id="CLU_002220_0_1_1"/>
<dbReference type="InterPro" id="IPR036291">
    <property type="entry name" value="NAD(P)-bd_dom_sf"/>
</dbReference>
<feature type="domain" description="AMP-dependent synthetase/ligase" evidence="3">
    <location>
        <begin position="19"/>
        <end position="345"/>
    </location>
</feature>
<accession>W3X329</accession>
<dbReference type="GeneID" id="19273090"/>
<feature type="domain" description="Thioester reductase (TE)" evidence="4">
    <location>
        <begin position="678"/>
        <end position="916"/>
    </location>
</feature>
<dbReference type="InParanoid" id="W3X329"/>
<evidence type="ECO:0000313" key="6">
    <source>
        <dbReference type="Proteomes" id="UP000030651"/>
    </source>
</evidence>
<reference evidence="6" key="1">
    <citation type="journal article" date="2015" name="BMC Genomics">
        <title>Genomic and transcriptomic analysis of the endophytic fungus Pestalotiopsis fici reveals its lifestyle and high potential for synthesis of natural products.</title>
        <authorList>
            <person name="Wang X."/>
            <person name="Zhang X."/>
            <person name="Liu L."/>
            <person name="Xiang M."/>
            <person name="Wang W."/>
            <person name="Sun X."/>
            <person name="Che Y."/>
            <person name="Guo L."/>
            <person name="Liu G."/>
            <person name="Guo L."/>
            <person name="Wang C."/>
            <person name="Yin W.B."/>
            <person name="Stadler M."/>
            <person name="Zhang X."/>
            <person name="Liu X."/>
        </authorList>
    </citation>
    <scope>NUCLEOTIDE SEQUENCE [LARGE SCALE GENOMIC DNA]</scope>
    <source>
        <strain evidence="6">W106-1 / CGMCC3.15140</strain>
    </source>
</reference>
<dbReference type="InterPro" id="IPR013120">
    <property type="entry name" value="FAR_NAD-bd"/>
</dbReference>
<dbReference type="Pfam" id="PF07993">
    <property type="entry name" value="NAD_binding_4"/>
    <property type="match status" value="1"/>
</dbReference>
<dbReference type="STRING" id="1229662.W3X329"/>
<dbReference type="Gene3D" id="3.40.50.720">
    <property type="entry name" value="NAD(P)-binding Rossmann-like Domain"/>
    <property type="match status" value="1"/>
</dbReference>
<evidence type="ECO:0000313" key="5">
    <source>
        <dbReference type="EMBL" id="ETS80548.1"/>
    </source>
</evidence>
<dbReference type="RefSeq" id="XP_007834849.1">
    <property type="nucleotide sequence ID" value="XM_007836658.1"/>
</dbReference>
<dbReference type="InterPro" id="IPR000873">
    <property type="entry name" value="AMP-dep_synth/lig_dom"/>
</dbReference>
<dbReference type="Proteomes" id="UP000030651">
    <property type="component" value="Unassembled WGS sequence"/>
</dbReference>
<dbReference type="SUPFAM" id="SSF56801">
    <property type="entry name" value="Acetyl-CoA synthetase-like"/>
    <property type="match status" value="1"/>
</dbReference>
<evidence type="ECO:0008006" key="7">
    <source>
        <dbReference type="Google" id="ProtNLM"/>
    </source>
</evidence>
<keyword evidence="2" id="KW-0597">Phosphoprotein</keyword>
<dbReference type="SUPFAM" id="SSF51735">
    <property type="entry name" value="NAD(P)-binding Rossmann-fold domains"/>
    <property type="match status" value="1"/>
</dbReference>
<gene>
    <name evidence="5" type="ORF">PFICI_08077</name>
</gene>
<dbReference type="Gene3D" id="3.40.50.12780">
    <property type="entry name" value="N-terminal domain of ligase-like"/>
    <property type="match status" value="1"/>
</dbReference>
<dbReference type="OrthoDB" id="429813at2759"/>
<dbReference type="Pfam" id="PF00501">
    <property type="entry name" value="AMP-binding"/>
    <property type="match status" value="1"/>
</dbReference>
<evidence type="ECO:0000256" key="1">
    <source>
        <dbReference type="ARBA" id="ARBA00022450"/>
    </source>
</evidence>